<evidence type="ECO:0000256" key="4">
    <source>
        <dbReference type="ARBA" id="ARBA00022692"/>
    </source>
</evidence>
<evidence type="ECO:0000256" key="13">
    <source>
        <dbReference type="PROSITE-ProRule" id="PRU00192"/>
    </source>
</evidence>
<feature type="region of interest" description="Disordered" evidence="14">
    <location>
        <begin position="1"/>
        <end position="57"/>
    </location>
</feature>
<name>A0AAW0E447_9AGAR</name>
<evidence type="ECO:0000313" key="18">
    <source>
        <dbReference type="Proteomes" id="UP001362999"/>
    </source>
</evidence>
<evidence type="ECO:0000256" key="2">
    <source>
        <dbReference type="ARBA" id="ARBA00022443"/>
    </source>
</evidence>
<proteinExistence type="inferred from homology"/>
<comment type="caution">
    <text evidence="17">The sequence shown here is derived from an EMBL/GenBank/DDBJ whole genome shotgun (WGS) entry which is preliminary data.</text>
</comment>
<organism evidence="17 18">
    <name type="scientific">Favolaschia claudopus</name>
    <dbReference type="NCBI Taxonomy" id="2862362"/>
    <lineage>
        <taxon>Eukaryota</taxon>
        <taxon>Fungi</taxon>
        <taxon>Dikarya</taxon>
        <taxon>Basidiomycota</taxon>
        <taxon>Agaricomycotina</taxon>
        <taxon>Agaricomycetes</taxon>
        <taxon>Agaricomycetidae</taxon>
        <taxon>Agaricales</taxon>
        <taxon>Marasmiineae</taxon>
        <taxon>Mycenaceae</taxon>
        <taxon>Favolaschia</taxon>
    </lineage>
</organism>
<evidence type="ECO:0000256" key="8">
    <source>
        <dbReference type="ARBA" id="ARBA00023136"/>
    </source>
</evidence>
<keyword evidence="7" id="KW-0811">Translocation</keyword>
<dbReference type="GO" id="GO:1990429">
    <property type="term" value="C:peroxisomal importomer complex"/>
    <property type="evidence" value="ECO:0007669"/>
    <property type="project" value="TreeGrafter"/>
</dbReference>
<dbReference type="InterPro" id="IPR001452">
    <property type="entry name" value="SH3_domain"/>
</dbReference>
<evidence type="ECO:0000256" key="7">
    <source>
        <dbReference type="ARBA" id="ARBA00023010"/>
    </source>
</evidence>
<dbReference type="PROSITE" id="PS50002">
    <property type="entry name" value="SH3"/>
    <property type="match status" value="1"/>
</dbReference>
<dbReference type="GO" id="GO:0005778">
    <property type="term" value="C:peroxisomal membrane"/>
    <property type="evidence" value="ECO:0007669"/>
    <property type="project" value="UniProtKB-SubCell"/>
</dbReference>
<dbReference type="AlphaFoldDB" id="A0AAW0E447"/>
<evidence type="ECO:0000256" key="11">
    <source>
        <dbReference type="ARBA" id="ARBA00034535"/>
    </source>
</evidence>
<dbReference type="SUPFAM" id="SSF50044">
    <property type="entry name" value="SH3-domain"/>
    <property type="match status" value="1"/>
</dbReference>
<comment type="subcellular location">
    <subcellularLocation>
        <location evidence="12">Peroxisome membrane</location>
    </subcellularLocation>
</comment>
<evidence type="ECO:0000256" key="10">
    <source>
        <dbReference type="ARBA" id="ARBA00029693"/>
    </source>
</evidence>
<evidence type="ECO:0000313" key="17">
    <source>
        <dbReference type="EMBL" id="KAK7059588.1"/>
    </source>
</evidence>
<protein>
    <recommendedName>
        <fullName evidence="11">Peroxisomal membrane protein PEX13</fullName>
    </recommendedName>
    <alternativeName>
        <fullName evidence="10">Peroxin-13</fullName>
    </alternativeName>
</protein>
<evidence type="ECO:0000256" key="9">
    <source>
        <dbReference type="ARBA" id="ARBA00023140"/>
    </source>
</evidence>
<keyword evidence="8 15" id="KW-0472">Membrane</keyword>
<dbReference type="Proteomes" id="UP001362999">
    <property type="component" value="Unassembled WGS sequence"/>
</dbReference>
<dbReference type="InterPro" id="IPR036028">
    <property type="entry name" value="SH3-like_dom_sf"/>
</dbReference>
<dbReference type="EMBL" id="JAWWNJ010000003">
    <property type="protein sequence ID" value="KAK7059588.1"/>
    <property type="molecule type" value="Genomic_DNA"/>
</dbReference>
<dbReference type="Gene3D" id="2.30.30.40">
    <property type="entry name" value="SH3 Domains"/>
    <property type="match status" value="1"/>
</dbReference>
<dbReference type="PANTHER" id="PTHR19332">
    <property type="entry name" value="PEROXISOMAL MEMBRANE PROTEIN PEX13"/>
    <property type="match status" value="1"/>
</dbReference>
<dbReference type="PANTHER" id="PTHR19332:SF1">
    <property type="entry name" value="PEROXISOMAL MEMBRANE PROTEIN PEX13"/>
    <property type="match status" value="1"/>
</dbReference>
<evidence type="ECO:0000256" key="14">
    <source>
        <dbReference type="SAM" id="MobiDB-lite"/>
    </source>
</evidence>
<dbReference type="Pfam" id="PF04088">
    <property type="entry name" value="Peroxin-13_N"/>
    <property type="match status" value="1"/>
</dbReference>
<keyword evidence="3" id="KW-0813">Transport</keyword>
<evidence type="ECO:0000256" key="15">
    <source>
        <dbReference type="SAM" id="Phobius"/>
    </source>
</evidence>
<keyword evidence="4 15" id="KW-0812">Transmembrane</keyword>
<feature type="compositionally biased region" description="Low complexity" evidence="14">
    <location>
        <begin position="13"/>
        <end position="39"/>
    </location>
</feature>
<dbReference type="InterPro" id="IPR035463">
    <property type="entry name" value="Pex13"/>
</dbReference>
<keyword evidence="18" id="KW-1185">Reference proteome</keyword>
<accession>A0AAW0E447</accession>
<evidence type="ECO:0000256" key="6">
    <source>
        <dbReference type="ARBA" id="ARBA00022989"/>
    </source>
</evidence>
<dbReference type="SMART" id="SM00326">
    <property type="entry name" value="SH3"/>
    <property type="match status" value="1"/>
</dbReference>
<feature type="domain" description="SH3" evidence="16">
    <location>
        <begin position="305"/>
        <end position="383"/>
    </location>
</feature>
<dbReference type="GO" id="GO:0016560">
    <property type="term" value="P:protein import into peroxisome matrix, docking"/>
    <property type="evidence" value="ECO:0007669"/>
    <property type="project" value="InterPro"/>
</dbReference>
<evidence type="ECO:0000256" key="1">
    <source>
        <dbReference type="ARBA" id="ARBA00006033"/>
    </source>
</evidence>
<evidence type="ECO:0000256" key="5">
    <source>
        <dbReference type="ARBA" id="ARBA00022927"/>
    </source>
</evidence>
<keyword evidence="5" id="KW-0653">Protein transport</keyword>
<comment type="similarity">
    <text evidence="1">Belongs to the peroxin-13 family.</text>
</comment>
<dbReference type="Pfam" id="PF07653">
    <property type="entry name" value="SH3_2"/>
    <property type="match status" value="1"/>
</dbReference>
<keyword evidence="6 15" id="KW-1133">Transmembrane helix</keyword>
<dbReference type="InterPro" id="IPR007223">
    <property type="entry name" value="Peroxin-13_N"/>
</dbReference>
<evidence type="ECO:0000256" key="3">
    <source>
        <dbReference type="ARBA" id="ARBA00022448"/>
    </source>
</evidence>
<gene>
    <name evidence="17" type="ORF">R3P38DRAFT_3384332</name>
</gene>
<reference evidence="17 18" key="1">
    <citation type="journal article" date="2024" name="J Genomics">
        <title>Draft genome sequencing and assembly of Favolaschia claudopus CIRM-BRFM 2984 isolated from oak limbs.</title>
        <authorList>
            <person name="Navarro D."/>
            <person name="Drula E."/>
            <person name="Chaduli D."/>
            <person name="Cazenave R."/>
            <person name="Ahrendt S."/>
            <person name="Wang J."/>
            <person name="Lipzen A."/>
            <person name="Daum C."/>
            <person name="Barry K."/>
            <person name="Grigoriev I.V."/>
            <person name="Favel A."/>
            <person name="Rosso M.N."/>
            <person name="Martin F."/>
        </authorList>
    </citation>
    <scope>NUCLEOTIDE SEQUENCE [LARGE SCALE GENOMIC DNA]</scope>
    <source>
        <strain evidence="17 18">CIRM-BRFM 2984</strain>
    </source>
</reference>
<sequence>MGSPPKPWERNGVTAAAPSVAPTPASSTLPTSVTSSQPTIPERPASFNAPTNSLSTSLSSVNPYGSSAYGMSPYSRFAGSYGGYGGMGSYGGAYGGYGGGYGMSPYSSMGMGMSPYGMGMNGMGMGMNGVGMPLDANGMPIPSLTQTLESTTQHTFQLLHSIVQTFSGVAQMLESTFMATHSSFFAMVGVIDQFGHLRNALGSVLGLFGLMRWMREILTGTPPARQGMQGEFREFVNGRPVQGLHPQAPAGPKPSKKPLIFFLLAIFGIPFAMTKLVQILNERARNHTAAGGTLSGQPLAPLDPTALTFARALYPFTPTTPSELALKEDEIVAIMAKLDPRTGAEVDPRSQIENESSVQWWKGRTREGREGWFPRKWVEVLEKKEKKID</sequence>
<evidence type="ECO:0000259" key="16">
    <source>
        <dbReference type="PROSITE" id="PS50002"/>
    </source>
</evidence>
<feature type="transmembrane region" description="Helical" evidence="15">
    <location>
        <begin position="259"/>
        <end position="277"/>
    </location>
</feature>
<evidence type="ECO:0000256" key="12">
    <source>
        <dbReference type="ARBA" id="ARBA00046271"/>
    </source>
</evidence>
<keyword evidence="2 13" id="KW-0728">SH3 domain</keyword>
<keyword evidence="9" id="KW-0576">Peroxisome</keyword>